<reference evidence="4" key="1">
    <citation type="submission" date="2016-10" db="EMBL/GenBank/DDBJ databases">
        <authorList>
            <person name="Varghese N."/>
            <person name="Submissions S."/>
        </authorList>
    </citation>
    <scope>NUCLEOTIDE SEQUENCE [LARGE SCALE GENOMIC DNA]</scope>
    <source>
        <strain evidence="4">CGMCC 4.3510</strain>
    </source>
</reference>
<accession>A0A1I2JWP8</accession>
<evidence type="ECO:0000259" key="2">
    <source>
        <dbReference type="Pfam" id="PF01370"/>
    </source>
</evidence>
<dbReference type="EMBL" id="FONG01000020">
    <property type="protein sequence ID" value="SFF58563.1"/>
    <property type="molecule type" value="Genomic_DNA"/>
</dbReference>
<dbReference type="PANTHER" id="PTHR32487:SF0">
    <property type="entry name" value="3-OXO-DELTA(4,5)-STEROID 5-BETA-REDUCTASE"/>
    <property type="match status" value="1"/>
</dbReference>
<dbReference type="PANTHER" id="PTHR32487">
    <property type="entry name" value="3-OXO-DELTA(4,5)-STEROID 5-BETA-REDUCTASE"/>
    <property type="match status" value="1"/>
</dbReference>
<feature type="domain" description="NAD-dependent epimerase/dehydratase" evidence="2">
    <location>
        <begin position="6"/>
        <end position="244"/>
    </location>
</feature>
<dbReference type="CDD" id="cd08948">
    <property type="entry name" value="5beta-POR_like_SDR_a"/>
    <property type="match status" value="1"/>
</dbReference>
<evidence type="ECO:0000313" key="4">
    <source>
        <dbReference type="Proteomes" id="UP000199323"/>
    </source>
</evidence>
<dbReference type="Pfam" id="PF01370">
    <property type="entry name" value="Epimerase"/>
    <property type="match status" value="1"/>
</dbReference>
<gene>
    <name evidence="3" type="ORF">SAMN05216251_12043</name>
</gene>
<dbReference type="AlphaFoldDB" id="A0A1I2JWP8"/>
<organism evidence="3 4">
    <name type="scientific">Actinacidiphila alni</name>
    <dbReference type="NCBI Taxonomy" id="380248"/>
    <lineage>
        <taxon>Bacteria</taxon>
        <taxon>Bacillati</taxon>
        <taxon>Actinomycetota</taxon>
        <taxon>Actinomycetes</taxon>
        <taxon>Kitasatosporales</taxon>
        <taxon>Streptomycetaceae</taxon>
        <taxon>Actinacidiphila</taxon>
    </lineage>
</organism>
<evidence type="ECO:0000313" key="3">
    <source>
        <dbReference type="EMBL" id="SFF58563.1"/>
    </source>
</evidence>
<keyword evidence="4" id="KW-1185">Reference proteome</keyword>
<dbReference type="OrthoDB" id="4392084at2"/>
<keyword evidence="1" id="KW-0732">Signal</keyword>
<name>A0A1I2JWP8_9ACTN</name>
<evidence type="ECO:0000256" key="1">
    <source>
        <dbReference type="SAM" id="SignalP"/>
    </source>
</evidence>
<dbReference type="STRING" id="380248.SAMN05216251_12043"/>
<feature type="signal peptide" evidence="1">
    <location>
        <begin position="1"/>
        <end position="24"/>
    </location>
</feature>
<dbReference type="InterPro" id="IPR001509">
    <property type="entry name" value="Epimerase_deHydtase"/>
</dbReference>
<dbReference type="Gene3D" id="3.40.50.720">
    <property type="entry name" value="NAD(P)-binding Rossmann-like Domain"/>
    <property type="match status" value="1"/>
</dbReference>
<feature type="chain" id="PRO_5011526696" evidence="1">
    <location>
        <begin position="25"/>
        <end position="381"/>
    </location>
</feature>
<dbReference type="InterPro" id="IPR036291">
    <property type="entry name" value="NAD(P)-bd_dom_sf"/>
</dbReference>
<dbReference type="InterPro" id="IPR055222">
    <property type="entry name" value="PRISE-like_Rossmann-fold"/>
</dbReference>
<dbReference type="RefSeq" id="WP_093716394.1">
    <property type="nucleotide sequence ID" value="NZ_FONG01000020.1"/>
</dbReference>
<proteinExistence type="predicted"/>
<sequence>MSAGRVLIAGASGLIGTAAIAAFAADGWDVVAFSRRPPEVPDQVRFTHVPVDLTDGAATRAAVTALTPGPTHLVYAAAYEKPDLVAGWSDPEQMAVNRAMLGNVLVPLAAGGGLRHAAVMQGTKAYGVHLHPIPIPARERAPRDDHENFYWHQEDLLRELADRHAFDWTVFRPVQVVGPAYGVSYCTPPVIGVFAALCAATGLPFGFPGGTIHPVRQVVDARLVAGALVWAATSPAARGEHFNLTNGEVFSWQELWPALADQMGVPCAEPRPVSLAGELPRLAGVWDGIVAEHRLRPLPLLDVLGRSHQYADYTFGHGLTTMPPPALVSTVKVKQAGYTRVFDTEVTFRDALRTLVERRILPDLTGAVAGQRTADATGSAR</sequence>
<protein>
    <submittedName>
        <fullName evidence="3">Nucleoside-diphosphate-sugar epimerase</fullName>
    </submittedName>
</protein>
<dbReference type="SUPFAM" id="SSF51735">
    <property type="entry name" value="NAD(P)-binding Rossmann-fold domains"/>
    <property type="match status" value="1"/>
</dbReference>
<dbReference type="Proteomes" id="UP000199323">
    <property type="component" value="Unassembled WGS sequence"/>
</dbReference>